<protein>
    <submittedName>
        <fullName evidence="1">Uncharacterized protein</fullName>
    </submittedName>
</protein>
<reference evidence="1 2" key="1">
    <citation type="submission" date="2019-07" db="EMBL/GenBank/DDBJ databases">
        <title>Whole genome shotgun sequence of Halobacillus faecis NBRC 103569.</title>
        <authorList>
            <person name="Hosoyama A."/>
            <person name="Uohara A."/>
            <person name="Ohji S."/>
            <person name="Ichikawa N."/>
        </authorList>
    </citation>
    <scope>NUCLEOTIDE SEQUENCE [LARGE SCALE GENOMIC DNA]</scope>
    <source>
        <strain evidence="1 2">NBRC 103569</strain>
    </source>
</reference>
<dbReference type="EMBL" id="BJYD01000004">
    <property type="protein sequence ID" value="GEN52240.1"/>
    <property type="molecule type" value="Genomic_DNA"/>
</dbReference>
<dbReference type="Proteomes" id="UP000321886">
    <property type="component" value="Unassembled WGS sequence"/>
</dbReference>
<organism evidence="1 2">
    <name type="scientific">Halobacillus faecis</name>
    <dbReference type="NCBI Taxonomy" id="360184"/>
    <lineage>
        <taxon>Bacteria</taxon>
        <taxon>Bacillati</taxon>
        <taxon>Bacillota</taxon>
        <taxon>Bacilli</taxon>
        <taxon>Bacillales</taxon>
        <taxon>Bacillaceae</taxon>
        <taxon>Halobacillus</taxon>
    </lineage>
</organism>
<sequence length="86" mass="10230">MNLLNETDKKVTRDPGSSFLCDNQNIPVNDTMVKEVDMLGLWLMIERSGVFERSNKMDGINIMYVNDYYRYFFSRDGVLFQYQRNQ</sequence>
<evidence type="ECO:0000313" key="1">
    <source>
        <dbReference type="EMBL" id="GEN52240.1"/>
    </source>
</evidence>
<accession>A0A511WM83</accession>
<keyword evidence="2" id="KW-1185">Reference proteome</keyword>
<dbReference type="AlphaFoldDB" id="A0A511WM83"/>
<proteinExistence type="predicted"/>
<evidence type="ECO:0000313" key="2">
    <source>
        <dbReference type="Proteomes" id="UP000321886"/>
    </source>
</evidence>
<name>A0A511WM83_9BACI</name>
<gene>
    <name evidence="1" type="ORF">HFA01_05020</name>
</gene>
<comment type="caution">
    <text evidence="1">The sequence shown here is derived from an EMBL/GenBank/DDBJ whole genome shotgun (WGS) entry which is preliminary data.</text>
</comment>